<dbReference type="EMBL" id="SHKN01000003">
    <property type="protein sequence ID" value="RZT92413.1"/>
    <property type="molecule type" value="Genomic_DNA"/>
</dbReference>
<evidence type="ECO:0000256" key="1">
    <source>
        <dbReference type="SAM" id="Phobius"/>
    </source>
</evidence>
<name>A0A4Q7VAP3_9BACT</name>
<reference evidence="2 3" key="1">
    <citation type="submission" date="2019-02" db="EMBL/GenBank/DDBJ databases">
        <title>Genomic Encyclopedia of Type Strains, Phase IV (KMG-IV): sequencing the most valuable type-strain genomes for metagenomic binning, comparative biology and taxonomic classification.</title>
        <authorList>
            <person name="Goeker M."/>
        </authorList>
    </citation>
    <scope>NUCLEOTIDE SEQUENCE [LARGE SCALE GENOMIC DNA]</scope>
    <source>
        <strain evidence="2 3">DSM 28825</strain>
    </source>
</reference>
<feature type="transmembrane region" description="Helical" evidence="1">
    <location>
        <begin position="150"/>
        <end position="171"/>
    </location>
</feature>
<keyword evidence="1" id="KW-1133">Transmembrane helix</keyword>
<dbReference type="AlphaFoldDB" id="A0A4Q7VAP3"/>
<organism evidence="2 3">
    <name type="scientific">Ancylomarina subtilis</name>
    <dbReference type="NCBI Taxonomy" id="1639035"/>
    <lineage>
        <taxon>Bacteria</taxon>
        <taxon>Pseudomonadati</taxon>
        <taxon>Bacteroidota</taxon>
        <taxon>Bacteroidia</taxon>
        <taxon>Marinilabiliales</taxon>
        <taxon>Marinifilaceae</taxon>
        <taxon>Ancylomarina</taxon>
    </lineage>
</organism>
<protein>
    <submittedName>
        <fullName evidence="2">Uncharacterized protein</fullName>
    </submittedName>
</protein>
<evidence type="ECO:0000313" key="2">
    <source>
        <dbReference type="EMBL" id="RZT92413.1"/>
    </source>
</evidence>
<keyword evidence="1" id="KW-0812">Transmembrane</keyword>
<gene>
    <name evidence="2" type="ORF">EV201_2889</name>
</gene>
<accession>A0A4Q7VAP3</accession>
<feature type="transmembrane region" description="Helical" evidence="1">
    <location>
        <begin position="124"/>
        <end position="144"/>
    </location>
</feature>
<sequence>MNNFKDIQSIWDSQENDNTIEIPKTLRKKIKKANSVVNDSHAKTIIILAITAILVTVGYFLIIKQGSLITITGLVAMLLALIVRIGIEVMSLNRKKKLDVLATSKHLAKDLSNYYMWRKRIHKFPTLLTVSAYILGVGLLFIEFRVHLTSFWFNFFLMEFVVIAIVLFFFIRKKIRQEVNSLAELIAMYEAE</sequence>
<proteinExistence type="predicted"/>
<keyword evidence="1" id="KW-0472">Membrane</keyword>
<dbReference type="OrthoDB" id="659392at2"/>
<dbReference type="RefSeq" id="WP_130308260.1">
    <property type="nucleotide sequence ID" value="NZ_SHKN01000003.1"/>
</dbReference>
<comment type="caution">
    <text evidence="2">The sequence shown here is derived from an EMBL/GenBank/DDBJ whole genome shotgun (WGS) entry which is preliminary data.</text>
</comment>
<keyword evidence="3" id="KW-1185">Reference proteome</keyword>
<evidence type="ECO:0000313" key="3">
    <source>
        <dbReference type="Proteomes" id="UP000293562"/>
    </source>
</evidence>
<feature type="transmembrane region" description="Helical" evidence="1">
    <location>
        <begin position="45"/>
        <end position="62"/>
    </location>
</feature>
<feature type="transmembrane region" description="Helical" evidence="1">
    <location>
        <begin position="68"/>
        <end position="87"/>
    </location>
</feature>
<dbReference type="Proteomes" id="UP000293562">
    <property type="component" value="Unassembled WGS sequence"/>
</dbReference>